<reference evidence="3 4" key="1">
    <citation type="journal article" date="2024" name="Nat. Commun.">
        <title>Phylogenomics reveals the evolutionary origins of lichenization in chlorophyte algae.</title>
        <authorList>
            <person name="Puginier C."/>
            <person name="Libourel C."/>
            <person name="Otte J."/>
            <person name="Skaloud P."/>
            <person name="Haon M."/>
            <person name="Grisel S."/>
            <person name="Petersen M."/>
            <person name="Berrin J.G."/>
            <person name="Delaux P.M."/>
            <person name="Dal Grande F."/>
            <person name="Keller J."/>
        </authorList>
    </citation>
    <scope>NUCLEOTIDE SEQUENCE [LARGE SCALE GENOMIC DNA]</scope>
    <source>
        <strain evidence="3 4">SAG 245.80</strain>
    </source>
</reference>
<feature type="coiled-coil region" evidence="1">
    <location>
        <begin position="333"/>
        <end position="360"/>
    </location>
</feature>
<gene>
    <name evidence="3" type="ORF">WJX81_007249</name>
</gene>
<feature type="region of interest" description="Disordered" evidence="2">
    <location>
        <begin position="80"/>
        <end position="108"/>
    </location>
</feature>
<evidence type="ECO:0000313" key="3">
    <source>
        <dbReference type="EMBL" id="KAK9821804.1"/>
    </source>
</evidence>
<name>A0AAW1QK58_9CHLO</name>
<sequence length="402" mass="42718">MKRHVEVVVTPSWSEPVPACHQALSCAQQSSFKVDTSELTCLCDGSLSRQAQRVLDRCLSRAHQDTLHVNWQWPAGCRPATHHKEDWRSSSQDLREQRAERTGAGCYPADPVAAARKAQAALEDALEGERNAAAQAAAEAARLRADVAITAVHAEQHQQEQEAQQRREDAAVHRWLAAAQAAAAAEAGRAARAEAAAAAGRTELAIERRRAGKLHSRLGELEAVVAGQAAAAEHAGRLQRKLAAARVERAAAAEEAAALRRQLLDVEAVADARACDATTLHGELAAARARAVAAEAATRLGAADEARLHRLEVATEDVLDGGAAEHQRVVLENAELADAVADLNARLAAERERCACLEAHAHATEASAEQQLAGARDERDACLEAARHADALLARLAGDSPL</sequence>
<evidence type="ECO:0000256" key="2">
    <source>
        <dbReference type="SAM" id="MobiDB-lite"/>
    </source>
</evidence>
<accession>A0AAW1QK58</accession>
<organism evidence="3 4">
    <name type="scientific">Elliptochloris bilobata</name>
    <dbReference type="NCBI Taxonomy" id="381761"/>
    <lineage>
        <taxon>Eukaryota</taxon>
        <taxon>Viridiplantae</taxon>
        <taxon>Chlorophyta</taxon>
        <taxon>core chlorophytes</taxon>
        <taxon>Trebouxiophyceae</taxon>
        <taxon>Trebouxiophyceae incertae sedis</taxon>
        <taxon>Elliptochloris clade</taxon>
        <taxon>Elliptochloris</taxon>
    </lineage>
</organism>
<comment type="caution">
    <text evidence="3">The sequence shown here is derived from an EMBL/GenBank/DDBJ whole genome shotgun (WGS) entry which is preliminary data.</text>
</comment>
<proteinExistence type="predicted"/>
<protein>
    <submittedName>
        <fullName evidence="3">Uncharacterized protein</fullName>
    </submittedName>
</protein>
<feature type="coiled-coil region" evidence="1">
    <location>
        <begin position="235"/>
        <end position="269"/>
    </location>
</feature>
<dbReference type="EMBL" id="JALJOU010000096">
    <property type="protein sequence ID" value="KAK9821804.1"/>
    <property type="molecule type" value="Genomic_DNA"/>
</dbReference>
<dbReference type="Proteomes" id="UP001445335">
    <property type="component" value="Unassembled WGS sequence"/>
</dbReference>
<keyword evidence="4" id="KW-1185">Reference proteome</keyword>
<evidence type="ECO:0000313" key="4">
    <source>
        <dbReference type="Proteomes" id="UP001445335"/>
    </source>
</evidence>
<feature type="compositionally biased region" description="Basic and acidic residues" evidence="2">
    <location>
        <begin position="82"/>
        <end position="101"/>
    </location>
</feature>
<keyword evidence="1" id="KW-0175">Coiled coil</keyword>
<dbReference type="AlphaFoldDB" id="A0AAW1QK58"/>
<feature type="coiled-coil region" evidence="1">
    <location>
        <begin position="119"/>
        <end position="146"/>
    </location>
</feature>
<evidence type="ECO:0000256" key="1">
    <source>
        <dbReference type="SAM" id="Coils"/>
    </source>
</evidence>